<sequence length="46" mass="5444">MERGRQQERGGVLELRDGGAEIKSCDSTIELVVRHQEDYWRCRFSF</sequence>
<dbReference type="Proteomes" id="UP000607653">
    <property type="component" value="Unassembled WGS sequence"/>
</dbReference>
<protein>
    <submittedName>
        <fullName evidence="1">Uncharacterized protein</fullName>
    </submittedName>
</protein>
<gene>
    <name evidence="1" type="ORF">HUJ06_006805</name>
</gene>
<evidence type="ECO:0000313" key="2">
    <source>
        <dbReference type="Proteomes" id="UP000607653"/>
    </source>
</evidence>
<name>A0A822YY91_NELNU</name>
<proteinExistence type="predicted"/>
<accession>A0A822YY91</accession>
<keyword evidence="2" id="KW-1185">Reference proteome</keyword>
<dbReference type="AlphaFoldDB" id="A0A822YY91"/>
<dbReference type="EMBL" id="DUZY01000004">
    <property type="protein sequence ID" value="DAD36165.1"/>
    <property type="molecule type" value="Genomic_DNA"/>
</dbReference>
<organism evidence="1 2">
    <name type="scientific">Nelumbo nucifera</name>
    <name type="common">Sacred lotus</name>
    <dbReference type="NCBI Taxonomy" id="4432"/>
    <lineage>
        <taxon>Eukaryota</taxon>
        <taxon>Viridiplantae</taxon>
        <taxon>Streptophyta</taxon>
        <taxon>Embryophyta</taxon>
        <taxon>Tracheophyta</taxon>
        <taxon>Spermatophyta</taxon>
        <taxon>Magnoliopsida</taxon>
        <taxon>Proteales</taxon>
        <taxon>Nelumbonaceae</taxon>
        <taxon>Nelumbo</taxon>
    </lineage>
</organism>
<reference evidence="1 2" key="1">
    <citation type="journal article" date="2020" name="Mol. Biol. Evol.">
        <title>Distinct Expression and Methylation Patterns for Genes with Different Fates following a Single Whole-Genome Duplication in Flowering Plants.</title>
        <authorList>
            <person name="Shi T."/>
            <person name="Rahmani R.S."/>
            <person name="Gugger P.F."/>
            <person name="Wang M."/>
            <person name="Li H."/>
            <person name="Zhang Y."/>
            <person name="Li Z."/>
            <person name="Wang Q."/>
            <person name="Van de Peer Y."/>
            <person name="Marchal K."/>
            <person name="Chen J."/>
        </authorList>
    </citation>
    <scope>NUCLEOTIDE SEQUENCE [LARGE SCALE GENOMIC DNA]</scope>
    <source>
        <tissue evidence="1">Leaf</tissue>
    </source>
</reference>
<comment type="caution">
    <text evidence="1">The sequence shown here is derived from an EMBL/GenBank/DDBJ whole genome shotgun (WGS) entry which is preliminary data.</text>
</comment>
<evidence type="ECO:0000313" key="1">
    <source>
        <dbReference type="EMBL" id="DAD36165.1"/>
    </source>
</evidence>